<reference evidence="4" key="1">
    <citation type="submission" date="2022-03" db="EMBL/GenBank/DDBJ databases">
        <title>Draft Genome Sequence of Firmicute Strain S0AB, a Heterotrophic Iron/Sulfur-Oxidizing Extreme Acidophile.</title>
        <authorList>
            <person name="Vergara E."/>
            <person name="Pakostova E."/>
            <person name="Johnson D.B."/>
            <person name="Holmes D.S."/>
        </authorList>
    </citation>
    <scope>NUCLEOTIDE SEQUENCE</scope>
    <source>
        <strain evidence="4">S0AB</strain>
    </source>
</reference>
<dbReference type="Pfam" id="PF06725">
    <property type="entry name" value="3D"/>
    <property type="match status" value="1"/>
</dbReference>
<organism evidence="4 5">
    <name type="scientific">Sulfoacidibacillus ferrooxidans</name>
    <dbReference type="NCBI Taxonomy" id="2005001"/>
    <lineage>
        <taxon>Bacteria</taxon>
        <taxon>Bacillati</taxon>
        <taxon>Bacillota</taxon>
        <taxon>Bacilli</taxon>
        <taxon>Bacillales</taxon>
        <taxon>Alicyclobacillaceae</taxon>
        <taxon>Sulfoacidibacillus</taxon>
    </lineage>
</organism>
<dbReference type="RefSeq" id="WP_241712623.1">
    <property type="nucleotide sequence ID" value="NZ_JALBUF010000002.1"/>
</dbReference>
<dbReference type="Pfam" id="PF01476">
    <property type="entry name" value="LysM"/>
    <property type="match status" value="2"/>
</dbReference>
<dbReference type="Gene3D" id="3.10.350.10">
    <property type="entry name" value="LysM domain"/>
    <property type="match status" value="2"/>
</dbReference>
<dbReference type="InterPro" id="IPR051933">
    <property type="entry name" value="Resuscitation_pf_RpfB"/>
</dbReference>
<sequence>MGIHFKISAVKKTTVALLSAGLLLGSSVSAFAATVPIGPYIVKPNDSPYSIAAQSQVSLQNFEAVNDLTNSSVIYPGEVMAMPLLYLVDAGDSLWYIANRYDTSVASIKQLNGLNSNQIYPGQSLLIATGSKQTFPANQATNSTSSAVVQATPQTVTAPQNESAPVAVAQAKVEATAPVAQASATAPQAQQAQQQPSAATPTTITMLATSYDASAASNGPWGAVNYFGQPLQFGDVAVDPSVIPLGSKLFISGYSDSALPSGGFYATANDEGGAIVGNRIDIFLPTASQADQFGMENVKVQVISK</sequence>
<evidence type="ECO:0000256" key="2">
    <source>
        <dbReference type="SAM" id="SignalP"/>
    </source>
</evidence>
<dbReference type="InterPro" id="IPR010611">
    <property type="entry name" value="3D_dom"/>
</dbReference>
<dbReference type="InterPro" id="IPR018392">
    <property type="entry name" value="LysM"/>
</dbReference>
<protein>
    <submittedName>
        <fullName evidence="4">Cell wall-binding protein YocH</fullName>
    </submittedName>
</protein>
<dbReference type="SMART" id="SM00257">
    <property type="entry name" value="LysM"/>
    <property type="match status" value="2"/>
</dbReference>
<gene>
    <name evidence="4" type="primary">yocH</name>
    <name evidence="4" type="ORF">MM817_01246</name>
</gene>
<dbReference type="Proteomes" id="UP001139263">
    <property type="component" value="Unassembled WGS sequence"/>
</dbReference>
<dbReference type="InterPro" id="IPR036908">
    <property type="entry name" value="RlpA-like_sf"/>
</dbReference>
<keyword evidence="5" id="KW-1185">Reference proteome</keyword>
<comment type="caution">
    <text evidence="4">The sequence shown here is derived from an EMBL/GenBank/DDBJ whole genome shotgun (WGS) entry which is preliminary data.</text>
</comment>
<proteinExistence type="predicted"/>
<dbReference type="InterPro" id="IPR036779">
    <property type="entry name" value="LysM_dom_sf"/>
</dbReference>
<dbReference type="AlphaFoldDB" id="A0A9X1VBL0"/>
<keyword evidence="1 2" id="KW-0732">Signal</keyword>
<feature type="domain" description="LysM" evidence="3">
    <location>
        <begin position="38"/>
        <end position="82"/>
    </location>
</feature>
<dbReference type="PANTHER" id="PTHR39160:SF4">
    <property type="entry name" value="RESUSCITATION-PROMOTING FACTOR RPFB"/>
    <property type="match status" value="1"/>
</dbReference>
<dbReference type="Gene3D" id="2.40.40.10">
    <property type="entry name" value="RlpA-like domain"/>
    <property type="match status" value="1"/>
</dbReference>
<evidence type="ECO:0000259" key="3">
    <source>
        <dbReference type="PROSITE" id="PS51782"/>
    </source>
</evidence>
<dbReference type="SUPFAM" id="SSF54106">
    <property type="entry name" value="LysM domain"/>
    <property type="match status" value="2"/>
</dbReference>
<feature type="signal peptide" evidence="2">
    <location>
        <begin position="1"/>
        <end position="32"/>
    </location>
</feature>
<evidence type="ECO:0000313" key="4">
    <source>
        <dbReference type="EMBL" id="MCI0182977.1"/>
    </source>
</evidence>
<evidence type="ECO:0000313" key="5">
    <source>
        <dbReference type="Proteomes" id="UP001139263"/>
    </source>
</evidence>
<dbReference type="GO" id="GO:0019867">
    <property type="term" value="C:outer membrane"/>
    <property type="evidence" value="ECO:0007669"/>
    <property type="project" value="InterPro"/>
</dbReference>
<dbReference type="EMBL" id="JALBUF010000002">
    <property type="protein sequence ID" value="MCI0182977.1"/>
    <property type="molecule type" value="Genomic_DNA"/>
</dbReference>
<dbReference type="PANTHER" id="PTHR39160">
    <property type="entry name" value="CELL WALL-BINDING PROTEIN YOCH"/>
    <property type="match status" value="1"/>
</dbReference>
<dbReference type="CDD" id="cd14667">
    <property type="entry name" value="3D_containing_proteins"/>
    <property type="match status" value="1"/>
</dbReference>
<dbReference type="GO" id="GO:0009254">
    <property type="term" value="P:peptidoglycan turnover"/>
    <property type="evidence" value="ECO:0007669"/>
    <property type="project" value="InterPro"/>
</dbReference>
<dbReference type="GO" id="GO:0004553">
    <property type="term" value="F:hydrolase activity, hydrolyzing O-glycosyl compounds"/>
    <property type="evidence" value="ECO:0007669"/>
    <property type="project" value="InterPro"/>
</dbReference>
<feature type="domain" description="LysM" evidence="3">
    <location>
        <begin position="84"/>
        <end position="127"/>
    </location>
</feature>
<name>A0A9X1VBL0_9BACL</name>
<feature type="chain" id="PRO_5040845389" evidence="2">
    <location>
        <begin position="33"/>
        <end position="305"/>
    </location>
</feature>
<dbReference type="PROSITE" id="PS51782">
    <property type="entry name" value="LYSM"/>
    <property type="match status" value="2"/>
</dbReference>
<dbReference type="CDD" id="cd00118">
    <property type="entry name" value="LysM"/>
    <property type="match status" value="2"/>
</dbReference>
<dbReference type="InterPro" id="IPR059180">
    <property type="entry name" value="3D_YorM"/>
</dbReference>
<dbReference type="SUPFAM" id="SSF50685">
    <property type="entry name" value="Barwin-like endoglucanases"/>
    <property type="match status" value="1"/>
</dbReference>
<evidence type="ECO:0000256" key="1">
    <source>
        <dbReference type="ARBA" id="ARBA00022729"/>
    </source>
</evidence>
<accession>A0A9X1VBL0</accession>